<feature type="domain" description="ATPase AAA-type core" evidence="1">
    <location>
        <begin position="201"/>
        <end position="333"/>
    </location>
</feature>
<dbReference type="InterPro" id="IPR051396">
    <property type="entry name" value="Bact_Antivir_Def_Nuclease"/>
</dbReference>
<dbReference type="InterPro" id="IPR038729">
    <property type="entry name" value="Rad50/SbcC_AAA"/>
</dbReference>
<dbReference type="Proteomes" id="UP000655751">
    <property type="component" value="Unassembled WGS sequence"/>
</dbReference>
<dbReference type="Pfam" id="PF13476">
    <property type="entry name" value="AAA_23"/>
    <property type="match status" value="1"/>
</dbReference>
<gene>
    <name evidence="3" type="ORF">IT779_31175</name>
</gene>
<evidence type="ECO:0000259" key="2">
    <source>
        <dbReference type="Pfam" id="PF13476"/>
    </source>
</evidence>
<dbReference type="InterPro" id="IPR027417">
    <property type="entry name" value="P-loop_NTPase"/>
</dbReference>
<proteinExistence type="predicted"/>
<feature type="domain" description="Rad50/SbcC-type AAA" evidence="2">
    <location>
        <begin position="6"/>
        <end position="94"/>
    </location>
</feature>
<evidence type="ECO:0000259" key="1">
    <source>
        <dbReference type="Pfam" id="PF13304"/>
    </source>
</evidence>
<dbReference type="PANTHER" id="PTHR43581">
    <property type="entry name" value="ATP/GTP PHOSPHATASE"/>
    <property type="match status" value="1"/>
</dbReference>
<sequence length="444" mass="49020">MHIVEIRLEGIRGFPSGDRAVSLAFARKDGSLPRWIVIAGRNGAGKSTFLQALALAIAGPSVARLLAETFRGWIRDGETQARGAVKLRFSDEDGFTAGRKPTFEPWAAMEWERAGGPEPTVGRAAVGGNWTPRRGPWAENPRGWFTAGYGPFRRLSPAPTEAQRLMMSPGRPAALASLFREDASLSESVVWLQQIYLRRLEGRPEAEAIEELVLRLLDDGLLPEGMRVEKVDSEGLWVRTPEGRTLALASLSDGYRTVAGLVLDLIKQLVSAFDSVAIDQGSDGRVRVLHQGVVLIDEIDVHLHIEWQKRIGFWLKDHFPNMQFLVTTHSPFICQAADEGGLIRLSPAWEQDAGAEILMGEEFNRVVNGSVDEAVMTELFGLDSVLSESARDSRLRLAVIEATALKRELTAAERESLAELRSKVPTSQADRAVQLLMMHERSDQ</sequence>
<dbReference type="Gene3D" id="3.40.50.300">
    <property type="entry name" value="P-loop containing nucleotide triphosphate hydrolases"/>
    <property type="match status" value="2"/>
</dbReference>
<protein>
    <submittedName>
        <fullName evidence="3">AAA family ATPase</fullName>
    </submittedName>
</protein>
<dbReference type="PANTHER" id="PTHR43581:SF2">
    <property type="entry name" value="EXCINUCLEASE ATPASE SUBUNIT"/>
    <property type="match status" value="1"/>
</dbReference>
<name>A0A931N6P2_9NOCA</name>
<dbReference type="SUPFAM" id="SSF52540">
    <property type="entry name" value="P-loop containing nucleoside triphosphate hydrolases"/>
    <property type="match status" value="1"/>
</dbReference>
<evidence type="ECO:0000313" key="4">
    <source>
        <dbReference type="Proteomes" id="UP000655751"/>
    </source>
</evidence>
<dbReference type="GO" id="GO:0005524">
    <property type="term" value="F:ATP binding"/>
    <property type="evidence" value="ECO:0007669"/>
    <property type="project" value="InterPro"/>
</dbReference>
<dbReference type="Pfam" id="PF13304">
    <property type="entry name" value="AAA_21"/>
    <property type="match status" value="1"/>
</dbReference>
<evidence type="ECO:0000313" key="3">
    <source>
        <dbReference type="EMBL" id="MBH0780741.1"/>
    </source>
</evidence>
<organism evidence="3 4">
    <name type="scientific">Nocardia bovistercoris</name>
    <dbReference type="NCBI Taxonomy" id="2785916"/>
    <lineage>
        <taxon>Bacteria</taxon>
        <taxon>Bacillati</taxon>
        <taxon>Actinomycetota</taxon>
        <taxon>Actinomycetes</taxon>
        <taxon>Mycobacteriales</taxon>
        <taxon>Nocardiaceae</taxon>
        <taxon>Nocardia</taxon>
    </lineage>
</organism>
<comment type="caution">
    <text evidence="3">The sequence shown here is derived from an EMBL/GenBank/DDBJ whole genome shotgun (WGS) entry which is preliminary data.</text>
</comment>
<dbReference type="InterPro" id="IPR003959">
    <property type="entry name" value="ATPase_AAA_core"/>
</dbReference>
<keyword evidence="4" id="KW-1185">Reference proteome</keyword>
<reference evidence="3" key="1">
    <citation type="submission" date="2020-11" db="EMBL/GenBank/DDBJ databases">
        <title>Nocardia NEAU-351.nov., a novel actinomycete isolated from the cow dung.</title>
        <authorList>
            <person name="Zhang X."/>
        </authorList>
    </citation>
    <scope>NUCLEOTIDE SEQUENCE</scope>
    <source>
        <strain evidence="3">NEAU-351</strain>
    </source>
</reference>
<dbReference type="EMBL" id="JADMLG010000017">
    <property type="protein sequence ID" value="MBH0780741.1"/>
    <property type="molecule type" value="Genomic_DNA"/>
</dbReference>
<dbReference type="GO" id="GO:0006302">
    <property type="term" value="P:double-strand break repair"/>
    <property type="evidence" value="ECO:0007669"/>
    <property type="project" value="InterPro"/>
</dbReference>
<accession>A0A931N6P2</accession>
<dbReference type="GO" id="GO:0016887">
    <property type="term" value="F:ATP hydrolysis activity"/>
    <property type="evidence" value="ECO:0007669"/>
    <property type="project" value="InterPro"/>
</dbReference>
<dbReference type="AlphaFoldDB" id="A0A931N6P2"/>